<protein>
    <submittedName>
        <fullName evidence="1">Uncharacterized protein</fullName>
    </submittedName>
</protein>
<evidence type="ECO:0000313" key="1">
    <source>
        <dbReference type="EMBL" id="OAP85721.1"/>
    </source>
</evidence>
<dbReference type="Proteomes" id="UP000078368">
    <property type="component" value="Unassembled WGS sequence"/>
</dbReference>
<accession>A0A179B3Q4</accession>
<sequence>MSDIYIVDAEYYMLASGAGELVQNPGTGDVETPVREAARGIPGASSVSASERAGEAIDSRCRSLMADIGQFKSDVEEAIKSMAGTDQESAAAMDRILEHVKGYLKAKPGSKGKARIV</sequence>
<dbReference type="STRING" id="1823756.A4H34_00525"/>
<organism evidence="1 2">
    <name type="scientific">Peptidiphaga gingivicola</name>
    <dbReference type="NCBI Taxonomy" id="2741497"/>
    <lineage>
        <taxon>Bacteria</taxon>
        <taxon>Bacillati</taxon>
        <taxon>Actinomycetota</taxon>
        <taxon>Actinomycetes</taxon>
        <taxon>Actinomycetales</taxon>
        <taxon>Actinomycetaceae</taxon>
        <taxon>Peptidiphaga</taxon>
    </lineage>
</organism>
<proteinExistence type="predicted"/>
<dbReference type="RefSeq" id="WP_064230709.1">
    <property type="nucleotide sequence ID" value="NZ_LVZK01000001.1"/>
</dbReference>
<dbReference type="EMBL" id="LVZK01000001">
    <property type="protein sequence ID" value="OAP85721.1"/>
    <property type="molecule type" value="Genomic_DNA"/>
</dbReference>
<comment type="caution">
    <text evidence="1">The sequence shown here is derived from an EMBL/GenBank/DDBJ whole genome shotgun (WGS) entry which is preliminary data.</text>
</comment>
<evidence type="ECO:0000313" key="2">
    <source>
        <dbReference type="Proteomes" id="UP000078368"/>
    </source>
</evidence>
<name>A0A179B3Q4_9ACTO</name>
<gene>
    <name evidence="1" type="ORF">A4H34_00525</name>
</gene>
<dbReference type="AlphaFoldDB" id="A0A179B3Q4"/>
<reference evidence="1 2" key="1">
    <citation type="submission" date="2016-04" db="EMBL/GenBank/DDBJ databases">
        <title>Peptidophaga gingivicola gen. nov., sp. nov., isolated from human subgingival plaque.</title>
        <authorList>
            <person name="Beall C.J."/>
            <person name="Mokrzan E.M."/>
            <person name="Griffen A.L."/>
            <person name="Leys E.J."/>
        </authorList>
    </citation>
    <scope>NUCLEOTIDE SEQUENCE [LARGE SCALE GENOMIC DNA]</scope>
    <source>
        <strain evidence="1 2">BA112</strain>
    </source>
</reference>
<keyword evidence="2" id="KW-1185">Reference proteome</keyword>